<gene>
    <name evidence="1" type="ORF">F442_22491</name>
</gene>
<dbReference type="AlphaFoldDB" id="W2Y0I7"/>
<evidence type="ECO:0008006" key="3">
    <source>
        <dbReference type="Google" id="ProtNLM"/>
    </source>
</evidence>
<evidence type="ECO:0000313" key="2">
    <source>
        <dbReference type="Proteomes" id="UP000018948"/>
    </source>
</evidence>
<protein>
    <recommendedName>
        <fullName evidence="3">DDE Tnp4 domain-containing protein</fullName>
    </recommendedName>
</protein>
<comment type="caution">
    <text evidence="1">The sequence shown here is derived from an EMBL/GenBank/DDBJ whole genome shotgun (WGS) entry which is preliminary data.</text>
</comment>
<dbReference type="EMBL" id="ANIY01004976">
    <property type="protein sequence ID" value="ETP28222.1"/>
    <property type="molecule type" value="Genomic_DNA"/>
</dbReference>
<dbReference type="PANTHER" id="PTHR48471:SF1">
    <property type="entry name" value="DDE TNP4 DOMAIN-CONTAINING PROTEIN"/>
    <property type="match status" value="1"/>
</dbReference>
<name>W2Y0I7_PHYNI</name>
<dbReference type="PANTHER" id="PTHR48471">
    <property type="entry name" value="DDE TNP4 DOMAIN-CONTAINING PROTEIN"/>
    <property type="match status" value="1"/>
</dbReference>
<dbReference type="Proteomes" id="UP000018948">
    <property type="component" value="Unassembled WGS sequence"/>
</dbReference>
<proteinExistence type="predicted"/>
<reference evidence="1 2" key="1">
    <citation type="submission" date="2013-11" db="EMBL/GenBank/DDBJ databases">
        <title>The Genome Sequence of Phytophthora parasitica P10297.</title>
        <authorList>
            <consortium name="The Broad Institute Genomics Platform"/>
            <person name="Russ C."/>
            <person name="Tyler B."/>
            <person name="Panabieres F."/>
            <person name="Shan W."/>
            <person name="Tripathy S."/>
            <person name="Grunwald N."/>
            <person name="Machado M."/>
            <person name="Johnson C.S."/>
            <person name="Walker B."/>
            <person name="Young S.K."/>
            <person name="Zeng Q."/>
            <person name="Gargeya S."/>
            <person name="Fitzgerald M."/>
            <person name="Haas B."/>
            <person name="Abouelleil A."/>
            <person name="Allen A.W."/>
            <person name="Alvarado L."/>
            <person name="Arachchi H.M."/>
            <person name="Berlin A.M."/>
            <person name="Chapman S.B."/>
            <person name="Gainer-Dewar J."/>
            <person name="Goldberg J."/>
            <person name="Griggs A."/>
            <person name="Gujja S."/>
            <person name="Hansen M."/>
            <person name="Howarth C."/>
            <person name="Imamovic A."/>
            <person name="Ireland A."/>
            <person name="Larimer J."/>
            <person name="McCowan C."/>
            <person name="Murphy C."/>
            <person name="Pearson M."/>
            <person name="Poon T.W."/>
            <person name="Priest M."/>
            <person name="Roberts A."/>
            <person name="Saif S."/>
            <person name="Shea T."/>
            <person name="Sisk P."/>
            <person name="Sykes S."/>
            <person name="Wortman J."/>
            <person name="Nusbaum C."/>
            <person name="Birren B."/>
        </authorList>
    </citation>
    <scope>NUCLEOTIDE SEQUENCE [LARGE SCALE GENOMIC DNA]</scope>
    <source>
        <strain evidence="1 2">P10297</strain>
    </source>
</reference>
<organism evidence="1 2">
    <name type="scientific">Phytophthora nicotianae P10297</name>
    <dbReference type="NCBI Taxonomy" id="1317064"/>
    <lineage>
        <taxon>Eukaryota</taxon>
        <taxon>Sar</taxon>
        <taxon>Stramenopiles</taxon>
        <taxon>Oomycota</taxon>
        <taxon>Peronosporomycetes</taxon>
        <taxon>Peronosporales</taxon>
        <taxon>Peronosporaceae</taxon>
        <taxon>Phytophthora</taxon>
    </lineage>
</organism>
<evidence type="ECO:0000313" key="1">
    <source>
        <dbReference type="EMBL" id="ETP28222.1"/>
    </source>
</evidence>
<accession>W2Y0I7</accession>
<sequence>MDVQSLLLEYHGLCSRWMPHLLQSTCDAAVARHLYGKLLYRTPGGFFAIADTAFPRNEARLQGRIKTPLKKNSTLLRQLLQEGRIAEYRSLLRFNTQLVSSRQAAE</sequence>